<evidence type="ECO:0000313" key="2">
    <source>
        <dbReference type="EMBL" id="JAH70146.1"/>
    </source>
</evidence>
<dbReference type="AlphaFoldDB" id="A0A0E9UWK9"/>
<organism evidence="2">
    <name type="scientific">Anguilla anguilla</name>
    <name type="common">European freshwater eel</name>
    <name type="synonym">Muraena anguilla</name>
    <dbReference type="NCBI Taxonomy" id="7936"/>
    <lineage>
        <taxon>Eukaryota</taxon>
        <taxon>Metazoa</taxon>
        <taxon>Chordata</taxon>
        <taxon>Craniata</taxon>
        <taxon>Vertebrata</taxon>
        <taxon>Euteleostomi</taxon>
        <taxon>Actinopterygii</taxon>
        <taxon>Neopterygii</taxon>
        <taxon>Teleostei</taxon>
        <taxon>Anguilliformes</taxon>
        <taxon>Anguillidae</taxon>
        <taxon>Anguilla</taxon>
    </lineage>
</organism>
<proteinExistence type="predicted"/>
<reference evidence="2" key="2">
    <citation type="journal article" date="2015" name="Fish Shellfish Immunol.">
        <title>Early steps in the European eel (Anguilla anguilla)-Vibrio vulnificus interaction in the gills: Role of the RtxA13 toxin.</title>
        <authorList>
            <person name="Callol A."/>
            <person name="Pajuelo D."/>
            <person name="Ebbesson L."/>
            <person name="Teles M."/>
            <person name="MacKenzie S."/>
            <person name="Amaro C."/>
        </authorList>
    </citation>
    <scope>NUCLEOTIDE SEQUENCE</scope>
</reference>
<dbReference type="EMBL" id="GBXM01038431">
    <property type="protein sequence ID" value="JAH70146.1"/>
    <property type="molecule type" value="Transcribed_RNA"/>
</dbReference>
<keyword evidence="1" id="KW-0812">Transmembrane</keyword>
<name>A0A0E9UWK9_ANGAN</name>
<reference evidence="2" key="1">
    <citation type="submission" date="2014-11" db="EMBL/GenBank/DDBJ databases">
        <authorList>
            <person name="Amaro Gonzalez C."/>
        </authorList>
    </citation>
    <scope>NUCLEOTIDE SEQUENCE</scope>
</reference>
<keyword evidence="1" id="KW-0472">Membrane</keyword>
<evidence type="ECO:0000256" key="1">
    <source>
        <dbReference type="SAM" id="Phobius"/>
    </source>
</evidence>
<keyword evidence="1" id="KW-1133">Transmembrane helix</keyword>
<sequence>MLLACSQASHTPVCVLYGFVMVLILYCRHFASLAKHLEINRMWCYTTPVS</sequence>
<feature type="transmembrane region" description="Helical" evidence="1">
    <location>
        <begin position="15"/>
        <end position="34"/>
    </location>
</feature>
<accession>A0A0E9UWK9</accession>
<protein>
    <submittedName>
        <fullName evidence="2">Uncharacterized protein</fullName>
    </submittedName>
</protein>